<evidence type="ECO:0000313" key="1">
    <source>
        <dbReference type="EMBL" id="TCJ83312.1"/>
    </source>
</evidence>
<accession>A0A4R1ETN6</accession>
<reference evidence="1 2" key="1">
    <citation type="submission" date="2019-03" db="EMBL/GenBank/DDBJ databases">
        <title>Genomic Encyclopedia of Type Strains, Phase IV (KMG-IV): sequencing the most valuable type-strain genomes for metagenomic binning, comparative biology and taxonomic classification.</title>
        <authorList>
            <person name="Goeker M."/>
        </authorList>
    </citation>
    <scope>NUCLEOTIDE SEQUENCE [LARGE SCALE GENOMIC DNA]</scope>
    <source>
        <strain evidence="1 2">DSM 24830</strain>
    </source>
</reference>
<evidence type="ECO:0000313" key="2">
    <source>
        <dbReference type="Proteomes" id="UP000294887"/>
    </source>
</evidence>
<organism evidence="1 2">
    <name type="scientific">Cocleimonas flava</name>
    <dbReference type="NCBI Taxonomy" id="634765"/>
    <lineage>
        <taxon>Bacteria</taxon>
        <taxon>Pseudomonadati</taxon>
        <taxon>Pseudomonadota</taxon>
        <taxon>Gammaproteobacteria</taxon>
        <taxon>Thiotrichales</taxon>
        <taxon>Thiotrichaceae</taxon>
        <taxon>Cocleimonas</taxon>
    </lineage>
</organism>
<dbReference type="AlphaFoldDB" id="A0A4R1ETN6"/>
<gene>
    <name evidence="1" type="ORF">EV695_4053</name>
</gene>
<keyword evidence="2" id="KW-1185">Reference proteome</keyword>
<comment type="caution">
    <text evidence="1">The sequence shown here is derived from an EMBL/GenBank/DDBJ whole genome shotgun (WGS) entry which is preliminary data.</text>
</comment>
<sequence length="300" mass="33869">MLIYLLAILFTSYFLGKNMINKNIKLLLAVSMCIFTIGVYAENKLIYPPADNSKIYEYPPVNYGTTQQANTFVPRNPMNNPPFYNQPQQYAGYESMENNYYQSQMPMQNGMPMNTGNPYQYSNGFPFANNMPFSNGSNNSFNPFSGGNIPFANTSGNNFNPFAGNNMPFGNNSGNSFNPFSNGAMPFANNSNYPMNNMFSNNNNDMPFFGNSNNSNRKKAWGDKRNIWPDFYTDFTDEAWHTMSSTPRDLGRMPGGWRFPHISTPDPVTVSDAITNQFPPIAEEAGNMMDFSDWGVFDDK</sequence>
<protein>
    <submittedName>
        <fullName evidence="1">Uncharacterized protein</fullName>
    </submittedName>
</protein>
<name>A0A4R1ETN6_9GAMM</name>
<dbReference type="EMBL" id="SMFQ01000005">
    <property type="protein sequence ID" value="TCJ83312.1"/>
    <property type="molecule type" value="Genomic_DNA"/>
</dbReference>
<dbReference type="Proteomes" id="UP000294887">
    <property type="component" value="Unassembled WGS sequence"/>
</dbReference>
<proteinExistence type="predicted"/>